<organism evidence="2 3">
    <name type="scientific">Puccinia graminis f. sp. tritici</name>
    <dbReference type="NCBI Taxonomy" id="56615"/>
    <lineage>
        <taxon>Eukaryota</taxon>
        <taxon>Fungi</taxon>
        <taxon>Dikarya</taxon>
        <taxon>Basidiomycota</taxon>
        <taxon>Pucciniomycotina</taxon>
        <taxon>Pucciniomycetes</taxon>
        <taxon>Pucciniales</taxon>
        <taxon>Pucciniaceae</taxon>
        <taxon>Puccinia</taxon>
    </lineage>
</organism>
<feature type="region of interest" description="Disordered" evidence="1">
    <location>
        <begin position="1"/>
        <end position="67"/>
    </location>
</feature>
<reference evidence="2 3" key="1">
    <citation type="submission" date="2019-05" db="EMBL/GenBank/DDBJ databases">
        <title>Emergence of the Ug99 lineage of the wheat stem rust pathogen through somatic hybridization.</title>
        <authorList>
            <person name="Li F."/>
            <person name="Upadhyaya N.M."/>
            <person name="Sperschneider J."/>
            <person name="Matny O."/>
            <person name="Nguyen-Phuc H."/>
            <person name="Mago R."/>
            <person name="Raley C."/>
            <person name="Miller M.E."/>
            <person name="Silverstein K.A.T."/>
            <person name="Henningsen E."/>
            <person name="Hirsch C.D."/>
            <person name="Visser B."/>
            <person name="Pretorius Z.A."/>
            <person name="Steffenson B.J."/>
            <person name="Schwessinger B."/>
            <person name="Dodds P.N."/>
            <person name="Figueroa M."/>
        </authorList>
    </citation>
    <scope>NUCLEOTIDE SEQUENCE [LARGE SCALE GENOMIC DNA]</scope>
    <source>
        <strain evidence="2">21-0</strain>
    </source>
</reference>
<proteinExistence type="predicted"/>
<dbReference type="EMBL" id="VSWC01000042">
    <property type="protein sequence ID" value="KAA1103393.1"/>
    <property type="molecule type" value="Genomic_DNA"/>
</dbReference>
<evidence type="ECO:0000256" key="1">
    <source>
        <dbReference type="SAM" id="MobiDB-lite"/>
    </source>
</evidence>
<dbReference type="AlphaFoldDB" id="A0A5B0PRW3"/>
<keyword evidence="3" id="KW-1185">Reference proteome</keyword>
<feature type="compositionally biased region" description="Polar residues" evidence="1">
    <location>
        <begin position="41"/>
        <end position="57"/>
    </location>
</feature>
<dbReference type="Proteomes" id="UP000324748">
    <property type="component" value="Unassembled WGS sequence"/>
</dbReference>
<evidence type="ECO:0000313" key="3">
    <source>
        <dbReference type="Proteomes" id="UP000324748"/>
    </source>
</evidence>
<protein>
    <submittedName>
        <fullName evidence="2">Uncharacterized protein</fullName>
    </submittedName>
</protein>
<accession>A0A5B0PRW3</accession>
<sequence length="87" mass="8977">MTAGNTPGTPGTSPASTYSSRLPAHGPWHVANLGPRHRALNQKTRANPTAMESSAAPSFSPEHKKGARGNACNILTLAGLEPTTTCV</sequence>
<feature type="compositionally biased region" description="Low complexity" evidence="1">
    <location>
        <begin position="1"/>
        <end position="20"/>
    </location>
</feature>
<comment type="caution">
    <text evidence="2">The sequence shown here is derived from an EMBL/GenBank/DDBJ whole genome shotgun (WGS) entry which is preliminary data.</text>
</comment>
<gene>
    <name evidence="2" type="ORF">PGT21_016642</name>
</gene>
<name>A0A5B0PRW3_PUCGR</name>
<evidence type="ECO:0000313" key="2">
    <source>
        <dbReference type="EMBL" id="KAA1103393.1"/>
    </source>
</evidence>